<dbReference type="RefSeq" id="WP_179171654.1">
    <property type="nucleotide sequence ID" value="NZ_CP058532.1"/>
</dbReference>
<protein>
    <submittedName>
        <fullName evidence="1">Uncharacterized protein</fullName>
    </submittedName>
</protein>
<dbReference type="KEGG" id="halg:HUG10_21070"/>
<accession>A0A7D5KWA4</accession>
<dbReference type="Proteomes" id="UP000509750">
    <property type="component" value="Plasmid unnamed3"/>
</dbReference>
<evidence type="ECO:0000313" key="1">
    <source>
        <dbReference type="EMBL" id="QLG30080.1"/>
    </source>
</evidence>
<sequence>MAFLETESDARIHLVGFPNLAEVELSIRPDDRDEKALFVSLSSEQVDELVDRLESMQEKVC</sequence>
<keyword evidence="2" id="KW-1185">Reference proteome</keyword>
<gene>
    <name evidence="1" type="ORF">HUG10_21070</name>
</gene>
<keyword evidence="1" id="KW-0614">Plasmid</keyword>
<geneLocation type="plasmid" evidence="1 2">
    <name>unnamed3</name>
</geneLocation>
<dbReference type="AlphaFoldDB" id="A0A7D5KWA4"/>
<dbReference type="GeneID" id="56031381"/>
<dbReference type="EMBL" id="CP058532">
    <property type="protein sequence ID" value="QLG30080.1"/>
    <property type="molecule type" value="Genomic_DNA"/>
</dbReference>
<proteinExistence type="predicted"/>
<organism evidence="1 2">
    <name type="scientific">Halorarum halophilum</name>
    <dbReference type="NCBI Taxonomy" id="2743090"/>
    <lineage>
        <taxon>Archaea</taxon>
        <taxon>Methanobacteriati</taxon>
        <taxon>Methanobacteriota</taxon>
        <taxon>Stenosarchaea group</taxon>
        <taxon>Halobacteria</taxon>
        <taxon>Halobacteriales</taxon>
        <taxon>Haloferacaceae</taxon>
        <taxon>Halorarum</taxon>
    </lineage>
</organism>
<evidence type="ECO:0000313" key="2">
    <source>
        <dbReference type="Proteomes" id="UP000509750"/>
    </source>
</evidence>
<name>A0A7D5KWA4_9EURY</name>
<reference evidence="1 2" key="1">
    <citation type="submission" date="2020-07" db="EMBL/GenBank/DDBJ databases">
        <title>Gai3-2, isolated from salt lake.</title>
        <authorList>
            <person name="Cui H."/>
            <person name="Shi X."/>
        </authorList>
    </citation>
    <scope>NUCLEOTIDE SEQUENCE [LARGE SCALE GENOMIC DNA]</scope>
    <source>
        <strain evidence="1 2">Gai3-2</strain>
        <plasmid evidence="1 2">unnamed3</plasmid>
    </source>
</reference>